<organism evidence="1 2">
    <name type="scientific">Auriscalpium vulgare</name>
    <dbReference type="NCBI Taxonomy" id="40419"/>
    <lineage>
        <taxon>Eukaryota</taxon>
        <taxon>Fungi</taxon>
        <taxon>Dikarya</taxon>
        <taxon>Basidiomycota</taxon>
        <taxon>Agaricomycotina</taxon>
        <taxon>Agaricomycetes</taxon>
        <taxon>Russulales</taxon>
        <taxon>Auriscalpiaceae</taxon>
        <taxon>Auriscalpium</taxon>
    </lineage>
</organism>
<accession>A0ACB8RLL7</accession>
<proteinExistence type="predicted"/>
<sequence>MSPSPTGSQDGRNADVMKTTQQERQDGTGCGDGCCEAGADTEGDVAIVVGECIPDGQGGCQRASASSSCCAPGSLSLPVDSCCADDLEDSCCADCESDAPMGDNGCYDACCTEPSNTEVTPKDKADADTDVLDVKDECCSDCGSHTSSEAEKDCDSCCGPSARSSPDSGASAAIPTNETDACCTSHPVVRRRVVRQAAAAQTDTRAHHHRPADKGRRRAHKHTQGHDHGKCGLGSTFGRFFEAACCCIVDWRIKSRGAVHHHHRSSVQEEKRKERAAHPIAPTARGLPNAELGGSHTRMLLLSVQGMDCPSCAGKLTRALLTLPSVRDVKVNALAGTAALSYTEELLLPPDIARRATELTGFACTVREDHAVGARSRNMRVRVASSACEEKGLPAGICVQRVQQERGTTVLDVEYDADLLQPREVLAAFGPWDGNFVPTPKQTASAQASTELYALLHRTILSATLCIPVLVFAWAPLPPHPAVYGGCSLALSAVILGYVAAPLYSSALRALFFQHILDMDLLVVLSSSIAFIFSTVAYITQVAGAEFATPFFETPALLITLITLGRLISAYARRRATSALDDVRTLQVDSVQLVDVDKAVASAVPAELVHCGDVLRVAADSVVPTDGTVVRGTSQVDESTITGESVPVAKGPGAKLTAGTLNLSGVLDMSVDRAPADNTISDIGRLVTQVQESRLPVQDLADKAASYLAPIIFTVAIIVFFVWMIVGVCVRHQSSSVAGVTALKYAISVLVISCPCALVLCVPMVVVISAAVAAKEGVLFKSVNPVQHIKDTRIAVFDKTGTLTRGKLSVIESHVVRESATGAMLGLVAGSRHPVAQAISEFLAVTYPEALPMPLDNKSVPGLGMEAWDKGRHWRGGSPSWLGLHDHPSIRQMEEKSLTLFAVTSGTELIAAFGLADSVRPSAPAAVQLLRERGCEVHIVSGDHQRAVSATAAALGIPAEHAVGGCLPETKLARVRELQARDGRPKVLFVGDGTNDCLALAQADVGVSLSSGSDIALSAADVVVVDLDASADLARCLRVVFDVSQGAVRRIMVNFAWSFLYNLLAVLLAAGALVRVRIAPEYAGLGEVVSVVPVVLIAWSMWLLRR</sequence>
<name>A0ACB8RLL7_9AGAM</name>
<reference evidence="1" key="1">
    <citation type="submission" date="2021-02" db="EMBL/GenBank/DDBJ databases">
        <authorList>
            <consortium name="DOE Joint Genome Institute"/>
            <person name="Ahrendt S."/>
            <person name="Looney B.P."/>
            <person name="Miyauchi S."/>
            <person name="Morin E."/>
            <person name="Drula E."/>
            <person name="Courty P.E."/>
            <person name="Chicoki N."/>
            <person name="Fauchery L."/>
            <person name="Kohler A."/>
            <person name="Kuo A."/>
            <person name="Labutti K."/>
            <person name="Pangilinan J."/>
            <person name="Lipzen A."/>
            <person name="Riley R."/>
            <person name="Andreopoulos W."/>
            <person name="He G."/>
            <person name="Johnson J."/>
            <person name="Barry K.W."/>
            <person name="Grigoriev I.V."/>
            <person name="Nagy L."/>
            <person name="Hibbett D."/>
            <person name="Henrissat B."/>
            <person name="Matheny P.B."/>
            <person name="Labbe J."/>
            <person name="Martin F."/>
        </authorList>
    </citation>
    <scope>NUCLEOTIDE SEQUENCE</scope>
    <source>
        <strain evidence="1">FP105234-sp</strain>
    </source>
</reference>
<gene>
    <name evidence="1" type="ORF">FA95DRAFT_1561565</name>
</gene>
<protein>
    <submittedName>
        <fullName evidence="1">Heavy metal translocatin</fullName>
    </submittedName>
</protein>
<dbReference type="Proteomes" id="UP000814033">
    <property type="component" value="Unassembled WGS sequence"/>
</dbReference>
<dbReference type="EMBL" id="MU275964">
    <property type="protein sequence ID" value="KAI0045003.1"/>
    <property type="molecule type" value="Genomic_DNA"/>
</dbReference>
<comment type="caution">
    <text evidence="1">The sequence shown here is derived from an EMBL/GenBank/DDBJ whole genome shotgun (WGS) entry which is preliminary data.</text>
</comment>
<evidence type="ECO:0000313" key="1">
    <source>
        <dbReference type="EMBL" id="KAI0045003.1"/>
    </source>
</evidence>
<keyword evidence="2" id="KW-1185">Reference proteome</keyword>
<reference evidence="1" key="2">
    <citation type="journal article" date="2022" name="New Phytol.">
        <title>Evolutionary transition to the ectomycorrhizal habit in the genomes of a hyperdiverse lineage of mushroom-forming fungi.</title>
        <authorList>
            <person name="Looney B."/>
            <person name="Miyauchi S."/>
            <person name="Morin E."/>
            <person name="Drula E."/>
            <person name="Courty P.E."/>
            <person name="Kohler A."/>
            <person name="Kuo A."/>
            <person name="LaButti K."/>
            <person name="Pangilinan J."/>
            <person name="Lipzen A."/>
            <person name="Riley R."/>
            <person name="Andreopoulos W."/>
            <person name="He G."/>
            <person name="Johnson J."/>
            <person name="Nolan M."/>
            <person name="Tritt A."/>
            <person name="Barry K.W."/>
            <person name="Grigoriev I.V."/>
            <person name="Nagy L.G."/>
            <person name="Hibbett D."/>
            <person name="Henrissat B."/>
            <person name="Matheny P.B."/>
            <person name="Labbe J."/>
            <person name="Martin F.M."/>
        </authorList>
    </citation>
    <scope>NUCLEOTIDE SEQUENCE</scope>
    <source>
        <strain evidence="1">FP105234-sp</strain>
    </source>
</reference>
<evidence type="ECO:0000313" key="2">
    <source>
        <dbReference type="Proteomes" id="UP000814033"/>
    </source>
</evidence>